<feature type="region of interest" description="Disordered" evidence="8">
    <location>
        <begin position="519"/>
        <end position="538"/>
    </location>
</feature>
<keyword evidence="4 7" id="KW-0833">Ubl conjugation pathway</keyword>
<accession>A0A9N8DH23</accession>
<dbReference type="GO" id="GO:0006508">
    <property type="term" value="P:proteolysis"/>
    <property type="evidence" value="ECO:0007669"/>
    <property type="project" value="UniProtKB-KW"/>
</dbReference>
<dbReference type="EMBL" id="CAICTM010000062">
    <property type="protein sequence ID" value="CAB9499549.1"/>
    <property type="molecule type" value="Genomic_DNA"/>
</dbReference>
<protein>
    <recommendedName>
        <fullName evidence="7">Ubiquitin carboxyl-terminal hydrolase</fullName>
        <ecNumber evidence="7">3.4.19.12</ecNumber>
    </recommendedName>
</protein>
<dbReference type="PROSITE" id="PS50235">
    <property type="entry name" value="USP_3"/>
    <property type="match status" value="1"/>
</dbReference>
<evidence type="ECO:0000256" key="5">
    <source>
        <dbReference type="ARBA" id="ARBA00022801"/>
    </source>
</evidence>
<dbReference type="PANTHER" id="PTHR24006:SF758">
    <property type="entry name" value="UBIQUITIN CARBOXYL-TERMINAL HYDROLASE 36"/>
    <property type="match status" value="1"/>
</dbReference>
<keyword evidence="6 7" id="KW-0788">Thiol protease</keyword>
<dbReference type="InterPro" id="IPR050164">
    <property type="entry name" value="Peptidase_C19"/>
</dbReference>
<dbReference type="GO" id="GO:0004843">
    <property type="term" value="F:cysteine-type deubiquitinase activity"/>
    <property type="evidence" value="ECO:0007669"/>
    <property type="project" value="UniProtKB-UniRule"/>
</dbReference>
<dbReference type="PANTHER" id="PTHR24006">
    <property type="entry name" value="UBIQUITIN CARBOXYL-TERMINAL HYDROLASE"/>
    <property type="match status" value="1"/>
</dbReference>
<feature type="region of interest" description="Disordered" evidence="8">
    <location>
        <begin position="88"/>
        <end position="125"/>
    </location>
</feature>
<feature type="compositionally biased region" description="Basic residues" evidence="8">
    <location>
        <begin position="111"/>
        <end position="120"/>
    </location>
</feature>
<sequence>MGKPSPRVPIRGGSATHVAVSRRERIETHDTHSEELKREARPKGFLNVGNTCYANAALQCLLSTALASALLDPKRAAVIRRYSSNPNLLAMGSGSVDSEDPDDSESEQKRKMSRREKRRKEREDRKMYKTCQWLTKELRMITKDYVSSSSPRSPSLSNPSMRVLEWLGSSDSMSGHNIVNPGSITRHPDQLSKCLRPYRQEDAHEFLRALLSTLVMNGHNKQLSCLFDGLLESAVTCQTCRRPSLTRDRYMDLSLDIYGDHILTLADALNEFTKTEILTGENKVFCQKCDCKRTASKGLRLATAPSILVCHLKRFAFDDYGNLRRLHKRVKFPLRLEIGDYMSKVNKSKPPPYELVGVLVHQGSTCDSGHYLAYVRMNGQWFKCNDSEVTKVDVKTVLKQQAYILMYQVEEMRRDHGLRQRTRDSSSVATRERQRSRRPSGRSKHHPQKSNILSLLCGVDVLEEHSFLSELCCRTAGAGDASVSPIGTGFHDSMGVELVATLRDDATVASTVCDSTVESAGSSLHQGPAFRKSASSSNLREIHDEASSSYMTNNEKVKPPRIRQRCCTTSNSDDESNHPHRTFTSTYSDPGADDHSPEYKSLGEAKWSAERISRHNWKYRDLPPLPSDPYGKRHRRSSSVHPTSPVYAADKSARW</sequence>
<dbReference type="EC" id="3.4.19.12" evidence="7"/>
<keyword evidence="11" id="KW-1185">Reference proteome</keyword>
<dbReference type="InterPro" id="IPR018200">
    <property type="entry name" value="USP_CS"/>
</dbReference>
<name>A0A9N8DH23_9STRA</name>
<dbReference type="InterPro" id="IPR038765">
    <property type="entry name" value="Papain-like_cys_pep_sf"/>
</dbReference>
<keyword evidence="3 7" id="KW-0645">Protease</keyword>
<feature type="region of interest" description="Disordered" evidence="8">
    <location>
        <begin position="618"/>
        <end position="655"/>
    </location>
</feature>
<comment type="caution">
    <text evidence="10">The sequence shown here is derived from an EMBL/GenBank/DDBJ whole genome shotgun (WGS) entry which is preliminary data.</text>
</comment>
<dbReference type="GO" id="GO:0005634">
    <property type="term" value="C:nucleus"/>
    <property type="evidence" value="ECO:0007669"/>
    <property type="project" value="TreeGrafter"/>
</dbReference>
<feature type="region of interest" description="Disordered" evidence="8">
    <location>
        <begin position="544"/>
        <end position="599"/>
    </location>
</feature>
<evidence type="ECO:0000256" key="6">
    <source>
        <dbReference type="ARBA" id="ARBA00022807"/>
    </source>
</evidence>
<evidence type="ECO:0000313" key="10">
    <source>
        <dbReference type="EMBL" id="CAB9499549.1"/>
    </source>
</evidence>
<feature type="compositionally biased region" description="Basic and acidic residues" evidence="8">
    <location>
        <begin position="415"/>
        <end position="424"/>
    </location>
</feature>
<feature type="domain" description="USP" evidence="9">
    <location>
        <begin position="43"/>
        <end position="410"/>
    </location>
</feature>
<dbReference type="GO" id="GO:0005829">
    <property type="term" value="C:cytosol"/>
    <property type="evidence" value="ECO:0007669"/>
    <property type="project" value="TreeGrafter"/>
</dbReference>
<feature type="compositionally biased region" description="Basic residues" evidence="8">
    <location>
        <begin position="434"/>
        <end position="448"/>
    </location>
</feature>
<reference evidence="10" key="1">
    <citation type="submission" date="2020-06" db="EMBL/GenBank/DDBJ databases">
        <authorList>
            <consortium name="Plant Systems Biology data submission"/>
        </authorList>
    </citation>
    <scope>NUCLEOTIDE SEQUENCE</scope>
    <source>
        <strain evidence="10">D6</strain>
    </source>
</reference>
<feature type="region of interest" description="Disordered" evidence="8">
    <location>
        <begin position="1"/>
        <end position="38"/>
    </location>
</feature>
<dbReference type="AlphaFoldDB" id="A0A9N8DH23"/>
<evidence type="ECO:0000256" key="1">
    <source>
        <dbReference type="ARBA" id="ARBA00000707"/>
    </source>
</evidence>
<evidence type="ECO:0000256" key="2">
    <source>
        <dbReference type="ARBA" id="ARBA00009085"/>
    </source>
</evidence>
<dbReference type="Pfam" id="PF00443">
    <property type="entry name" value="UCH"/>
    <property type="match status" value="1"/>
</dbReference>
<dbReference type="PROSITE" id="PS00973">
    <property type="entry name" value="USP_2"/>
    <property type="match status" value="1"/>
</dbReference>
<dbReference type="SUPFAM" id="SSF54001">
    <property type="entry name" value="Cysteine proteinases"/>
    <property type="match status" value="1"/>
</dbReference>
<feature type="compositionally biased region" description="Basic and acidic residues" evidence="8">
    <location>
        <begin position="21"/>
        <end position="38"/>
    </location>
</feature>
<dbReference type="Proteomes" id="UP001153069">
    <property type="component" value="Unassembled WGS sequence"/>
</dbReference>
<keyword evidence="5 7" id="KW-0378">Hydrolase</keyword>
<evidence type="ECO:0000313" key="11">
    <source>
        <dbReference type="Proteomes" id="UP001153069"/>
    </source>
</evidence>
<dbReference type="OrthoDB" id="27652at2759"/>
<evidence type="ECO:0000259" key="9">
    <source>
        <dbReference type="PROSITE" id="PS50235"/>
    </source>
</evidence>
<comment type="catalytic activity">
    <reaction evidence="1 7">
        <text>Thiol-dependent hydrolysis of ester, thioester, amide, peptide and isopeptide bonds formed by the C-terminal Gly of ubiquitin (a 76-residue protein attached to proteins as an intracellular targeting signal).</text>
        <dbReference type="EC" id="3.4.19.12"/>
    </reaction>
</comment>
<dbReference type="InterPro" id="IPR001394">
    <property type="entry name" value="Peptidase_C19_UCH"/>
</dbReference>
<proteinExistence type="inferred from homology"/>
<organism evidence="10 11">
    <name type="scientific">Seminavis robusta</name>
    <dbReference type="NCBI Taxonomy" id="568900"/>
    <lineage>
        <taxon>Eukaryota</taxon>
        <taxon>Sar</taxon>
        <taxon>Stramenopiles</taxon>
        <taxon>Ochrophyta</taxon>
        <taxon>Bacillariophyta</taxon>
        <taxon>Bacillariophyceae</taxon>
        <taxon>Bacillariophycidae</taxon>
        <taxon>Naviculales</taxon>
        <taxon>Naviculaceae</taxon>
        <taxon>Seminavis</taxon>
    </lineage>
</organism>
<gene>
    <name evidence="10" type="ORF">SEMRO_63_G036020.1</name>
</gene>
<dbReference type="Gene3D" id="3.90.70.10">
    <property type="entry name" value="Cysteine proteinases"/>
    <property type="match status" value="1"/>
</dbReference>
<feature type="region of interest" description="Disordered" evidence="8">
    <location>
        <begin position="415"/>
        <end position="448"/>
    </location>
</feature>
<evidence type="ECO:0000256" key="4">
    <source>
        <dbReference type="ARBA" id="ARBA00022786"/>
    </source>
</evidence>
<evidence type="ECO:0000256" key="8">
    <source>
        <dbReference type="SAM" id="MobiDB-lite"/>
    </source>
</evidence>
<dbReference type="PROSITE" id="PS00972">
    <property type="entry name" value="USP_1"/>
    <property type="match status" value="1"/>
</dbReference>
<comment type="similarity">
    <text evidence="2 7">Belongs to the peptidase C19 family.</text>
</comment>
<dbReference type="GO" id="GO:0016579">
    <property type="term" value="P:protein deubiquitination"/>
    <property type="evidence" value="ECO:0007669"/>
    <property type="project" value="InterPro"/>
</dbReference>
<dbReference type="InterPro" id="IPR028889">
    <property type="entry name" value="USP"/>
</dbReference>
<evidence type="ECO:0000256" key="3">
    <source>
        <dbReference type="ARBA" id="ARBA00022670"/>
    </source>
</evidence>
<evidence type="ECO:0000256" key="7">
    <source>
        <dbReference type="RuleBase" id="RU366025"/>
    </source>
</evidence>